<name>A0AAW9RAT8_9GAMM</name>
<reference evidence="2 3" key="1">
    <citation type="submission" date="2024-02" db="EMBL/GenBank/DDBJ databases">
        <title>A novel Wenzhouxiangellaceae bacterium, isolated from coastal sediments.</title>
        <authorList>
            <person name="Du Z.-J."/>
            <person name="Ye Y.-Q."/>
            <person name="Zhang X.-Y."/>
        </authorList>
    </citation>
    <scope>NUCLEOTIDE SEQUENCE [LARGE SCALE GENOMIC DNA]</scope>
    <source>
        <strain evidence="2 3">CH-27</strain>
    </source>
</reference>
<keyword evidence="1" id="KW-0472">Membrane</keyword>
<organism evidence="2 3">
    <name type="scientific">Elongatibacter sediminis</name>
    <dbReference type="NCBI Taxonomy" id="3119006"/>
    <lineage>
        <taxon>Bacteria</taxon>
        <taxon>Pseudomonadati</taxon>
        <taxon>Pseudomonadota</taxon>
        <taxon>Gammaproteobacteria</taxon>
        <taxon>Chromatiales</taxon>
        <taxon>Wenzhouxiangellaceae</taxon>
        <taxon>Elongatibacter</taxon>
    </lineage>
</organism>
<dbReference type="Pfam" id="PF15071">
    <property type="entry name" value="TMEM220"/>
    <property type="match status" value="1"/>
</dbReference>
<feature type="transmembrane region" description="Helical" evidence="1">
    <location>
        <begin position="81"/>
        <end position="102"/>
    </location>
</feature>
<accession>A0AAW9RAT8</accession>
<evidence type="ECO:0000313" key="3">
    <source>
        <dbReference type="Proteomes" id="UP001359886"/>
    </source>
</evidence>
<keyword evidence="1 2" id="KW-0812">Transmembrane</keyword>
<dbReference type="InterPro" id="IPR029377">
    <property type="entry name" value="TMEM220"/>
</dbReference>
<gene>
    <name evidence="2" type="ORF">V3330_16065</name>
</gene>
<keyword evidence="3" id="KW-1185">Reference proteome</keyword>
<dbReference type="AlphaFoldDB" id="A0AAW9RAT8"/>
<proteinExistence type="predicted"/>
<evidence type="ECO:0000256" key="1">
    <source>
        <dbReference type="SAM" id="Phobius"/>
    </source>
</evidence>
<comment type="caution">
    <text evidence="2">The sequence shown here is derived from an EMBL/GenBank/DDBJ whole genome shotgun (WGS) entry which is preliminary data.</text>
</comment>
<sequence length="107" mass="11498">MFVLMAAIQLNDPDPVYWVAVYAAVAIVSLAAATGRSMPRFGLIALGVVLAGMLIAAPGFVEYLRHDYWTEIGGAMRADAPWIESAREFIGLVMAAAALLFLRKRGA</sequence>
<feature type="transmembrane region" description="Helical" evidence="1">
    <location>
        <begin position="15"/>
        <end position="34"/>
    </location>
</feature>
<dbReference type="Proteomes" id="UP001359886">
    <property type="component" value="Unassembled WGS sequence"/>
</dbReference>
<protein>
    <submittedName>
        <fullName evidence="2">Transmembrane 220 family protein</fullName>
    </submittedName>
</protein>
<feature type="transmembrane region" description="Helical" evidence="1">
    <location>
        <begin position="41"/>
        <end position="61"/>
    </location>
</feature>
<evidence type="ECO:0000313" key="2">
    <source>
        <dbReference type="EMBL" id="MEJ8569147.1"/>
    </source>
</evidence>
<dbReference type="EMBL" id="JAZHOG010000011">
    <property type="protein sequence ID" value="MEJ8569147.1"/>
    <property type="molecule type" value="Genomic_DNA"/>
</dbReference>
<dbReference type="RefSeq" id="WP_354696491.1">
    <property type="nucleotide sequence ID" value="NZ_JAZHOG010000011.1"/>
</dbReference>
<keyword evidence="1" id="KW-1133">Transmembrane helix</keyword>